<gene>
    <name evidence="2" type="ORF">XFHB_05305</name>
</gene>
<evidence type="ECO:0000313" key="3">
    <source>
        <dbReference type="Proteomes" id="UP000196980"/>
    </source>
</evidence>
<feature type="chain" id="PRO_5044825702" evidence="1">
    <location>
        <begin position="19"/>
        <end position="434"/>
    </location>
</feature>
<organism evidence="2 3">
    <name type="scientific">Xylella fastidiosa</name>
    <dbReference type="NCBI Taxonomy" id="2371"/>
    <lineage>
        <taxon>Bacteria</taxon>
        <taxon>Pseudomonadati</taxon>
        <taxon>Pseudomonadota</taxon>
        <taxon>Gammaproteobacteria</taxon>
        <taxon>Lysobacterales</taxon>
        <taxon>Lysobacteraceae</taxon>
        <taxon>Xylella</taxon>
    </lineage>
</organism>
<accession>A0ABC8AD23</accession>
<dbReference type="EMBL" id="CP009885">
    <property type="protein sequence ID" value="ALR06351.2"/>
    <property type="molecule type" value="Genomic_DNA"/>
</dbReference>
<proteinExistence type="predicted"/>
<feature type="signal peptide" evidence="1">
    <location>
        <begin position="1"/>
        <end position="18"/>
    </location>
</feature>
<evidence type="ECO:0000256" key="1">
    <source>
        <dbReference type="SAM" id="SignalP"/>
    </source>
</evidence>
<keyword evidence="1" id="KW-0732">Signal</keyword>
<protein>
    <submittedName>
        <fullName evidence="2">Uncharacterized protein</fullName>
    </submittedName>
</protein>
<dbReference type="AlphaFoldDB" id="A0ABC8AD23"/>
<evidence type="ECO:0000313" key="2">
    <source>
        <dbReference type="EMBL" id="ALR06351.2"/>
    </source>
</evidence>
<reference evidence="3" key="1">
    <citation type="submission" date="2014-11" db="EMBL/GenBank/DDBJ databases">
        <title>Xylella fastidiosa Hib4 Genome Sequencing.</title>
        <authorList>
            <person name="Pierry P.M."/>
            <person name="da Silva A.M."/>
        </authorList>
    </citation>
    <scope>NUCLEOTIDE SEQUENCE [LARGE SCALE GENOMIC DNA]</scope>
    <source>
        <strain evidence="3">Hib4</strain>
    </source>
</reference>
<dbReference type="Proteomes" id="UP000196980">
    <property type="component" value="Chromosome"/>
</dbReference>
<name>A0ABC8AD23_XYLFS</name>
<dbReference type="KEGG" id="xfh:XFHB_05305"/>
<sequence length="434" mass="45894">MATLISLLLIGSAGAVYATQPYVSEKLILSEETSDVSSSAVSRDGKTVTLNYDVPPMQQGVYVNPLEFNSTIISGENWDKKTKVKGNMLGDSGLSQILAFSTDGKIAAGYSLSGVKFNKSLLKSMLLHKRQESYIQATIWSGDNWGKKTDLGTLSKDDTGISMINTLSADGKVAAGSSQSEKFSKRATIWSGNNWATKTDLGTLRSDNSGISVISSLSADGKIAAGNADSDLKKTVNDYDRSSITSQRAVIWSGDNWGGRIDPGSLRSDNLGKTSISALSDDGKIAAGQSEIEPVITAVYQQAVIWSGENWATKTRLGSLRSDSLGNSKVVALSADGRIAAGYSETDSKTIHAIIWSGENWATKTDLGTFTSDNSGLSMVEALSADGTIAVGFSSTDAKGQRAVLWKIIYPASSESGSNAPNSAHIQPLMQPTQ</sequence>